<evidence type="ECO:0000256" key="3">
    <source>
        <dbReference type="ARBA" id="ARBA00022475"/>
    </source>
</evidence>
<feature type="transmembrane region" description="Helical" evidence="10">
    <location>
        <begin position="396"/>
        <end position="423"/>
    </location>
</feature>
<evidence type="ECO:0000256" key="8">
    <source>
        <dbReference type="ARBA" id="ARBA00023136"/>
    </source>
</evidence>
<evidence type="ECO:0000256" key="2">
    <source>
        <dbReference type="ARBA" id="ARBA00022448"/>
    </source>
</evidence>
<dbReference type="InterPro" id="IPR052157">
    <property type="entry name" value="BCAA_transport_permease"/>
</dbReference>
<dbReference type="GO" id="GO:0006865">
    <property type="term" value="P:amino acid transport"/>
    <property type="evidence" value="ECO:0007669"/>
    <property type="project" value="UniProtKB-KW"/>
</dbReference>
<dbReference type="EMBL" id="CP146203">
    <property type="protein sequence ID" value="XBH21566.1"/>
    <property type="molecule type" value="Genomic_DNA"/>
</dbReference>
<keyword evidence="5 10" id="KW-0812">Transmembrane</keyword>
<evidence type="ECO:0000256" key="10">
    <source>
        <dbReference type="SAM" id="Phobius"/>
    </source>
</evidence>
<feature type="transmembrane region" description="Helical" evidence="10">
    <location>
        <begin position="354"/>
        <end position="376"/>
    </location>
</feature>
<dbReference type="AlphaFoldDB" id="A0AAU7DVR2"/>
<feature type="transmembrane region" description="Helical" evidence="10">
    <location>
        <begin position="519"/>
        <end position="546"/>
    </location>
</feature>
<keyword evidence="3" id="KW-1003">Cell membrane</keyword>
<keyword evidence="8 10" id="KW-0472">Membrane</keyword>
<keyword evidence="4" id="KW-0997">Cell inner membrane</keyword>
<protein>
    <submittedName>
        <fullName evidence="11">ABC transporter permease</fullName>
    </submittedName>
</protein>
<keyword evidence="6" id="KW-0029">Amino-acid transport</keyword>
<feature type="transmembrane region" description="Helical" evidence="10">
    <location>
        <begin position="231"/>
        <end position="254"/>
    </location>
</feature>
<dbReference type="PANTHER" id="PTHR11795">
    <property type="entry name" value="BRANCHED-CHAIN AMINO ACID TRANSPORT SYSTEM PERMEASE PROTEIN LIVH"/>
    <property type="match status" value="1"/>
</dbReference>
<dbReference type="Pfam" id="PF02653">
    <property type="entry name" value="BPD_transp_2"/>
    <property type="match status" value="2"/>
</dbReference>
<keyword evidence="7 10" id="KW-1133">Transmembrane helix</keyword>
<comment type="subcellular location">
    <subcellularLocation>
        <location evidence="1">Cell membrane</location>
        <topology evidence="1">Multi-pass membrane protein</topology>
    </subcellularLocation>
</comment>
<dbReference type="GO" id="GO:0005886">
    <property type="term" value="C:plasma membrane"/>
    <property type="evidence" value="ECO:0007669"/>
    <property type="project" value="UniProtKB-SubCell"/>
</dbReference>
<accession>A0AAU7DVR2</accession>
<feature type="transmembrane region" description="Helical" evidence="10">
    <location>
        <begin position="327"/>
        <end position="347"/>
    </location>
</feature>
<feature type="transmembrane region" description="Helical" evidence="10">
    <location>
        <begin position="190"/>
        <end position="211"/>
    </location>
</feature>
<evidence type="ECO:0000313" key="11">
    <source>
        <dbReference type="EMBL" id="XBH21566.1"/>
    </source>
</evidence>
<sequence>MAELLEQIINGLAMGSVYAVVALGFALVFGVAKVVNFAQGSQVMVGAYLAWAAATAWGLSLPLAFLVAVVGSVAISIIIEIIAVEWLGDSAEIAPLLSTLALAFILDQGVRLIWSPNPVRFPNPLSGHNVSIGPITVSATDLFILGATLLFLVVFVFLFKSTWVGRSIRAAAQDPVAASQMGVRTGPAKMTVFGMAGFLGALGGVLVGIYFQQIDPAMGLPFGLKGFAAAMVGGVVSLTGAVIGGLLIGVFEALAGGYLGAAWRDLVAFGLLLVVLIVRPQGLLGSKALLGLGGSRGAGAIPTTSPLADSSGFPVTVMGTRNISMKWTLGITLAIGLFATFGLGNYWSGVMAQGAIFATAALGMTVLTGMTGYVSVGHNALLGVGAYLTARMAVDLGWPFELVLVVVVVLSLLAGLIFALPILGLSGHTIALASLALGQIGYLIMLNWMPATRGPLGIGGIPEPKFALLGGNSLTFNGSMTAICFLVLLIGLGIVAMLQKGQISLNLRSIREDRLAADAFGVNTTPYITIAFMISSVLAGLAGMMFAYQQSFVSPDSFLILFAFLLLTIVLFGGIVSPLGAVIGGIVLIAIPEFLREYSQYRELVYGVILILVIKFLPSGVTSLGAKFSARAGSRIALAADGITESKPSRTESESQVKNA</sequence>
<comment type="similarity">
    <text evidence="9">Belongs to the binding-protein-dependent transport system permease family. LivHM subfamily.</text>
</comment>
<evidence type="ECO:0000256" key="7">
    <source>
        <dbReference type="ARBA" id="ARBA00022989"/>
    </source>
</evidence>
<feature type="transmembrane region" description="Helical" evidence="10">
    <location>
        <begin position="478"/>
        <end position="498"/>
    </location>
</feature>
<evidence type="ECO:0000256" key="1">
    <source>
        <dbReference type="ARBA" id="ARBA00004651"/>
    </source>
</evidence>
<dbReference type="InterPro" id="IPR001851">
    <property type="entry name" value="ABC_transp_permease"/>
</dbReference>
<proteinExistence type="inferred from homology"/>
<reference evidence="11" key="1">
    <citation type="submission" date="2024-02" db="EMBL/GenBank/DDBJ databases">
        <title>Tomenella chthoni gen. nov. sp. nov., a member of the family Jonesiaceae isolated from bat guano.</title>
        <authorList>
            <person name="Miller S.L."/>
            <person name="King J."/>
            <person name="Sankaranarayanan K."/>
            <person name="Lawson P.A."/>
        </authorList>
    </citation>
    <scope>NUCLEOTIDE SEQUENCE</scope>
    <source>
        <strain evidence="11">BS-20</strain>
    </source>
</reference>
<feature type="transmembrane region" description="Helical" evidence="10">
    <location>
        <begin position="65"/>
        <end position="87"/>
    </location>
</feature>
<gene>
    <name evidence="11" type="ORF">V5R04_15380</name>
</gene>
<name>A0AAU7DVR2_9MICO</name>
<feature type="transmembrane region" description="Helical" evidence="10">
    <location>
        <begin position="12"/>
        <end position="31"/>
    </location>
</feature>
<evidence type="ECO:0000256" key="6">
    <source>
        <dbReference type="ARBA" id="ARBA00022970"/>
    </source>
</evidence>
<evidence type="ECO:0000256" key="5">
    <source>
        <dbReference type="ARBA" id="ARBA00022692"/>
    </source>
</evidence>
<feature type="transmembrane region" description="Helical" evidence="10">
    <location>
        <begin position="430"/>
        <end position="449"/>
    </location>
</feature>
<dbReference type="InterPro" id="IPR043428">
    <property type="entry name" value="LivM-like"/>
</dbReference>
<keyword evidence="2" id="KW-0813">Transport</keyword>
<dbReference type="CDD" id="cd06581">
    <property type="entry name" value="TM_PBP1_LivM_like"/>
    <property type="match status" value="1"/>
</dbReference>
<dbReference type="GO" id="GO:0015658">
    <property type="term" value="F:branched-chain amino acid transmembrane transporter activity"/>
    <property type="evidence" value="ECO:0007669"/>
    <property type="project" value="InterPro"/>
</dbReference>
<feature type="transmembrane region" description="Helical" evidence="10">
    <location>
        <begin position="558"/>
        <end position="591"/>
    </location>
</feature>
<organism evidence="11">
    <name type="scientific">Jonesiaceae bacterium BS-20</name>
    <dbReference type="NCBI Taxonomy" id="3120821"/>
    <lineage>
        <taxon>Bacteria</taxon>
        <taxon>Bacillati</taxon>
        <taxon>Actinomycetota</taxon>
        <taxon>Actinomycetes</taxon>
        <taxon>Micrococcales</taxon>
        <taxon>Jonesiaceae</taxon>
    </lineage>
</organism>
<evidence type="ECO:0000256" key="9">
    <source>
        <dbReference type="ARBA" id="ARBA00037998"/>
    </source>
</evidence>
<dbReference type="PANTHER" id="PTHR11795:SF371">
    <property type="entry name" value="HIGH-AFFINITY BRANCHED-CHAIN AMINO ACID TRANSPORT SYSTEM PERMEASE PROTEIN LIVH"/>
    <property type="match status" value="1"/>
</dbReference>
<evidence type="ECO:0000256" key="4">
    <source>
        <dbReference type="ARBA" id="ARBA00022519"/>
    </source>
</evidence>
<feature type="transmembrane region" description="Helical" evidence="10">
    <location>
        <begin position="266"/>
        <end position="284"/>
    </location>
</feature>
<feature type="transmembrane region" description="Helical" evidence="10">
    <location>
        <begin position="603"/>
        <end position="621"/>
    </location>
</feature>
<feature type="transmembrane region" description="Helical" evidence="10">
    <location>
        <begin position="134"/>
        <end position="159"/>
    </location>
</feature>
<dbReference type="CDD" id="cd06582">
    <property type="entry name" value="TM_PBP1_LivH_like"/>
    <property type="match status" value="1"/>
</dbReference>